<dbReference type="VEuPathDB" id="ToxoDB:CSUI_008966"/>
<feature type="domain" description="Dynein heavy chain ATP-binding dynein motor region" evidence="1">
    <location>
        <begin position="3"/>
        <end position="122"/>
    </location>
</feature>
<gene>
    <name evidence="2" type="ORF">CSUI_008966</name>
</gene>
<reference evidence="2 3" key="1">
    <citation type="journal article" date="2017" name="Int. J. Parasitol.">
        <title>The genome of the protozoan parasite Cystoisospora suis and a reverse vaccinology approach to identify vaccine candidates.</title>
        <authorList>
            <person name="Palmieri N."/>
            <person name="Shrestha A."/>
            <person name="Ruttkowski B."/>
            <person name="Beck T."/>
            <person name="Vogl C."/>
            <person name="Tomley F."/>
            <person name="Blake D.P."/>
            <person name="Joachim A."/>
        </authorList>
    </citation>
    <scope>NUCLEOTIDE SEQUENCE [LARGE SCALE GENOMIC DNA]</scope>
    <source>
        <strain evidence="2 3">Wien I</strain>
    </source>
</reference>
<evidence type="ECO:0000259" key="1">
    <source>
        <dbReference type="Pfam" id="PF12781"/>
    </source>
</evidence>
<evidence type="ECO:0000313" key="3">
    <source>
        <dbReference type="Proteomes" id="UP000221165"/>
    </source>
</evidence>
<dbReference type="Gene3D" id="3.40.50.300">
    <property type="entry name" value="P-loop containing nucleotide triphosphate hydrolases"/>
    <property type="match status" value="1"/>
</dbReference>
<dbReference type="Pfam" id="PF12781">
    <property type="entry name" value="AAA_9"/>
    <property type="match status" value="1"/>
</dbReference>
<dbReference type="Proteomes" id="UP000221165">
    <property type="component" value="Unassembled WGS sequence"/>
</dbReference>
<evidence type="ECO:0000313" key="2">
    <source>
        <dbReference type="EMBL" id="PHJ17214.1"/>
    </source>
</evidence>
<dbReference type="RefSeq" id="XP_067918939.1">
    <property type="nucleotide sequence ID" value="XM_068069085.1"/>
</dbReference>
<dbReference type="AlphaFoldDB" id="A0A2C6KLB5"/>
<organism evidence="2 3">
    <name type="scientific">Cystoisospora suis</name>
    <dbReference type="NCBI Taxonomy" id="483139"/>
    <lineage>
        <taxon>Eukaryota</taxon>
        <taxon>Sar</taxon>
        <taxon>Alveolata</taxon>
        <taxon>Apicomplexa</taxon>
        <taxon>Conoidasida</taxon>
        <taxon>Coccidia</taxon>
        <taxon>Eucoccidiorida</taxon>
        <taxon>Eimeriorina</taxon>
        <taxon>Sarcocystidae</taxon>
        <taxon>Cystoisospora</taxon>
    </lineage>
</organism>
<dbReference type="InterPro" id="IPR027417">
    <property type="entry name" value="P-loop_NTPase"/>
</dbReference>
<accession>A0A2C6KLB5</accession>
<protein>
    <submittedName>
        <fullName evidence="2">Dynein heavy chain</fullName>
    </submittedName>
</protein>
<dbReference type="EMBL" id="MIGC01005169">
    <property type="protein sequence ID" value="PHJ17214.1"/>
    <property type="molecule type" value="Genomic_DNA"/>
</dbReference>
<name>A0A2C6KLB5_9APIC</name>
<comment type="caution">
    <text evidence="2">The sequence shown here is derived from an EMBL/GenBank/DDBJ whole genome shotgun (WGS) entry which is preliminary data.</text>
</comment>
<keyword evidence="3" id="KW-1185">Reference proteome</keyword>
<sequence length="128" mass="14284">MLKLLQQKSQPAVQVLDSQDPRRMLASLTLSMRLGKAVAIMNIDSVHPALFGYLRKEDAVKKGWLTTVEVGPELVECPDTFRLLLFARDASAISKLPPMVRGLVTPINFVLTQQAVEQQLLGRRENDT</sequence>
<dbReference type="InterPro" id="IPR035706">
    <property type="entry name" value="AAA_9"/>
</dbReference>
<proteinExistence type="predicted"/>
<dbReference type="GeneID" id="94432296"/>